<dbReference type="PANTHER" id="PTHR10707:SF11">
    <property type="entry name" value="CYTOCHROME C OXIDASE SUBUNIT 4 ISOFORM 2, MITOCHONDRIAL"/>
    <property type="match status" value="1"/>
</dbReference>
<evidence type="ECO:0008006" key="12">
    <source>
        <dbReference type="Google" id="ProtNLM"/>
    </source>
</evidence>
<evidence type="ECO:0000256" key="1">
    <source>
        <dbReference type="ARBA" id="ARBA00004434"/>
    </source>
</evidence>
<evidence type="ECO:0000256" key="6">
    <source>
        <dbReference type="ARBA" id="ARBA00022989"/>
    </source>
</evidence>
<dbReference type="Ensembl" id="ENSBGRT00000029754.1">
    <property type="protein sequence ID" value="ENSBGRP00000025771.1"/>
    <property type="gene ID" value="ENSBGRG00000016220.1"/>
</dbReference>
<comment type="similarity">
    <text evidence="3">Belongs to the cytochrome c oxidase IV family.</text>
</comment>
<keyword evidence="6 9" id="KW-1133">Transmembrane helix</keyword>
<keyword evidence="4 9" id="KW-0812">Transmembrane</keyword>
<evidence type="ECO:0000256" key="9">
    <source>
        <dbReference type="SAM" id="Phobius"/>
    </source>
</evidence>
<feature type="transmembrane region" description="Helical" evidence="9">
    <location>
        <begin position="294"/>
        <end position="314"/>
    </location>
</feature>
<keyword evidence="7" id="KW-0496">Mitochondrion</keyword>
<evidence type="ECO:0000313" key="11">
    <source>
        <dbReference type="Proteomes" id="UP000694520"/>
    </source>
</evidence>
<dbReference type="GeneTree" id="ENSGT00390000002407"/>
<evidence type="ECO:0000256" key="5">
    <source>
        <dbReference type="ARBA" id="ARBA00022792"/>
    </source>
</evidence>
<dbReference type="InterPro" id="IPR013288">
    <property type="entry name" value="Cyt_c_oxidase_su4"/>
</dbReference>
<dbReference type="PANTHER" id="PTHR10707">
    <property type="entry name" value="CYTOCHROME C OXIDASE SUBUNIT IV"/>
    <property type="match status" value="1"/>
</dbReference>
<dbReference type="AlphaFoldDB" id="A0A8B9XPN8"/>
<evidence type="ECO:0000256" key="4">
    <source>
        <dbReference type="ARBA" id="ARBA00022692"/>
    </source>
</evidence>
<dbReference type="GO" id="GO:0045277">
    <property type="term" value="C:respiratory chain complex IV"/>
    <property type="evidence" value="ECO:0007669"/>
    <property type="project" value="InterPro"/>
</dbReference>
<dbReference type="Gene3D" id="1.10.442.10">
    <property type="entry name" value="Cytochrome c oxidase subunit IV"/>
    <property type="match status" value="1"/>
</dbReference>
<keyword evidence="8 9" id="KW-0472">Membrane</keyword>
<keyword evidence="11" id="KW-1185">Reference proteome</keyword>
<dbReference type="InterPro" id="IPR036639">
    <property type="entry name" value="Cyt_c_oxidase_su4_sf"/>
</dbReference>
<evidence type="ECO:0000256" key="3">
    <source>
        <dbReference type="ARBA" id="ARBA00008135"/>
    </source>
</evidence>
<organism evidence="10 11">
    <name type="scientific">Bos mutus grunniens</name>
    <name type="common">Wild yak</name>
    <name type="synonym">Bos grunniens</name>
    <dbReference type="NCBI Taxonomy" id="30521"/>
    <lineage>
        <taxon>Eukaryota</taxon>
        <taxon>Metazoa</taxon>
        <taxon>Chordata</taxon>
        <taxon>Craniata</taxon>
        <taxon>Vertebrata</taxon>
        <taxon>Euteleostomi</taxon>
        <taxon>Mammalia</taxon>
        <taxon>Eutheria</taxon>
        <taxon>Laurasiatheria</taxon>
        <taxon>Artiodactyla</taxon>
        <taxon>Ruminantia</taxon>
        <taxon>Pecora</taxon>
        <taxon>Bovidae</taxon>
        <taxon>Bovinae</taxon>
        <taxon>Bos</taxon>
    </lineage>
</organism>
<evidence type="ECO:0000256" key="7">
    <source>
        <dbReference type="ARBA" id="ARBA00023128"/>
    </source>
</evidence>
<reference evidence="10" key="3">
    <citation type="submission" date="2025-09" db="UniProtKB">
        <authorList>
            <consortium name="Ensembl"/>
        </authorList>
    </citation>
    <scope>IDENTIFICATION</scope>
</reference>
<dbReference type="GO" id="GO:0005743">
    <property type="term" value="C:mitochondrial inner membrane"/>
    <property type="evidence" value="ECO:0007669"/>
    <property type="project" value="UniProtKB-SubCell"/>
</dbReference>
<accession>A0A8B9XPN8</accession>
<dbReference type="UniPathway" id="UPA00705"/>
<dbReference type="InterPro" id="IPR004203">
    <property type="entry name" value="Cyt_c_oxidase_su4_fam"/>
</dbReference>
<evidence type="ECO:0000256" key="2">
    <source>
        <dbReference type="ARBA" id="ARBA00004673"/>
    </source>
</evidence>
<reference evidence="10" key="2">
    <citation type="submission" date="2025-08" db="UniProtKB">
        <authorList>
            <consortium name="Ensembl"/>
        </authorList>
    </citation>
    <scope>IDENTIFICATION</scope>
</reference>
<proteinExistence type="inferred from homology"/>
<dbReference type="SUPFAM" id="SSF81406">
    <property type="entry name" value="Mitochondrial cytochrome c oxidase subunit IV"/>
    <property type="match status" value="1"/>
</dbReference>
<reference evidence="10" key="1">
    <citation type="submission" date="2019-05" db="EMBL/GenBank/DDBJ databases">
        <authorList>
            <person name="Zhang S."/>
            <person name="Liu J."/>
        </authorList>
    </citation>
    <scope>NUCLEOTIDE SEQUENCE [LARGE SCALE GENOMIC DNA]</scope>
</reference>
<dbReference type="Proteomes" id="UP000694520">
    <property type="component" value="Chromosome 12"/>
</dbReference>
<dbReference type="FunFam" id="1.10.442.10:FF:000001">
    <property type="entry name" value="Cytochrome c oxidase subunit 4 isoform 1"/>
    <property type="match status" value="1"/>
</dbReference>
<evidence type="ECO:0000313" key="10">
    <source>
        <dbReference type="Ensembl" id="ENSBGRP00000025771.1"/>
    </source>
</evidence>
<protein>
    <recommendedName>
        <fullName evidence="12">Cytochrome c oxidase subunit 4</fullName>
    </recommendedName>
</protein>
<dbReference type="CDD" id="cd00922">
    <property type="entry name" value="Cyt_c_Oxidase_IV"/>
    <property type="match status" value="1"/>
</dbReference>
<keyword evidence="5" id="KW-0999">Mitochondrion inner membrane</keyword>
<dbReference type="PRINTS" id="PR01873">
    <property type="entry name" value="CYTCOXIDASE4"/>
</dbReference>
<comment type="subcellular location">
    <subcellularLocation>
        <location evidence="1">Mitochondrion inner membrane</location>
        <topology evidence="1">Single-pass membrane protein</topology>
    </subcellularLocation>
</comment>
<comment type="pathway">
    <text evidence="2">Energy metabolism; oxidative phosphorylation.</text>
</comment>
<dbReference type="Pfam" id="PF02936">
    <property type="entry name" value="COX4"/>
    <property type="match status" value="1"/>
</dbReference>
<sequence length="363" mass="40937">MPGGIPQAIPKFYPCSFLQQEALGLRSKAGKTWVLKSPLRVFQVEETAVSRSVKARRSSSWDNQLRGLGQSRTHSCLDPGLYQLVVSRGQTWMGREIEAWCQCHCAIPLPRLWVGAPRDAGWALTGRTFPRRGGPGEGCGAGPGQAPAIQSLCSLFSVACSADLGRVLALSKLQGEGQRAVWGQDSPQTTSQMTFRAAWSLTLRQGGLGIRGIHSPGSTAHGKEKMPPYTNYHAQRSYPMPEEPFCMELNADQRALKEKEKGSWTQLSHAEKVALYRLQFHQTFAEMNRRSNEWKTVMGCVFFFCGFTGLLIWWQRVYVFRKKPITLTDEWKAQQLQRILDMKGNPVQGLASRWDYERKEWKK</sequence>
<dbReference type="GO" id="GO:0006123">
    <property type="term" value="P:mitochondrial electron transport, cytochrome c to oxygen"/>
    <property type="evidence" value="ECO:0007669"/>
    <property type="project" value="InterPro"/>
</dbReference>
<name>A0A8B9XPN8_BOSMU</name>
<evidence type="ECO:0000256" key="8">
    <source>
        <dbReference type="ARBA" id="ARBA00023136"/>
    </source>
</evidence>